<dbReference type="OrthoDB" id="5599646at2759"/>
<feature type="domain" description="PAC1-like LisH-like dimerisation" evidence="3">
    <location>
        <begin position="91"/>
        <end position="116"/>
    </location>
</feature>
<gene>
    <name evidence="5" type="primary">LOC105046698</name>
</gene>
<feature type="compositionally biased region" description="Basic and acidic residues" evidence="1">
    <location>
        <begin position="272"/>
        <end position="282"/>
    </location>
</feature>
<feature type="compositionally biased region" description="Basic and acidic residues" evidence="1">
    <location>
        <begin position="535"/>
        <end position="544"/>
    </location>
</feature>
<organism evidence="4 5">
    <name type="scientific">Elaeis guineensis var. tenera</name>
    <name type="common">Oil palm</name>
    <dbReference type="NCBI Taxonomy" id="51953"/>
    <lineage>
        <taxon>Eukaryota</taxon>
        <taxon>Viridiplantae</taxon>
        <taxon>Streptophyta</taxon>
        <taxon>Embryophyta</taxon>
        <taxon>Tracheophyta</taxon>
        <taxon>Spermatophyta</taxon>
        <taxon>Magnoliopsida</taxon>
        <taxon>Liliopsida</taxon>
        <taxon>Arecaceae</taxon>
        <taxon>Arecoideae</taxon>
        <taxon>Cocoseae</taxon>
        <taxon>Elaeidinae</taxon>
        <taxon>Elaeis</taxon>
    </lineage>
</organism>
<feature type="compositionally biased region" description="Polar residues" evidence="1">
    <location>
        <begin position="196"/>
        <end position="205"/>
    </location>
</feature>
<feature type="compositionally biased region" description="Basic and acidic residues" evidence="1">
    <location>
        <begin position="475"/>
        <end position="489"/>
    </location>
</feature>
<dbReference type="GeneID" id="105046698"/>
<dbReference type="InterPro" id="IPR056795">
    <property type="entry name" value="PAC1-like_LisH-like_dom"/>
</dbReference>
<dbReference type="Pfam" id="PF24951">
    <property type="entry name" value="LisH_PAC1"/>
    <property type="match status" value="1"/>
</dbReference>
<feature type="region of interest" description="Disordered" evidence="1">
    <location>
        <begin position="367"/>
        <end position="628"/>
    </location>
</feature>
<dbReference type="InParanoid" id="A0A6J0PLB9"/>
<evidence type="ECO:0000313" key="4">
    <source>
        <dbReference type="Proteomes" id="UP000504607"/>
    </source>
</evidence>
<feature type="region of interest" description="Disordered" evidence="1">
    <location>
        <begin position="272"/>
        <end position="354"/>
    </location>
</feature>
<feature type="compositionally biased region" description="Polar residues" evidence="1">
    <location>
        <begin position="418"/>
        <end position="427"/>
    </location>
</feature>
<feature type="compositionally biased region" description="Basic and acidic residues" evidence="1">
    <location>
        <begin position="33"/>
        <end position="46"/>
    </location>
</feature>
<evidence type="ECO:0000256" key="1">
    <source>
        <dbReference type="SAM" id="MobiDB-lite"/>
    </source>
</evidence>
<accession>A0A6J0PLB9</accession>
<dbReference type="AlphaFoldDB" id="A0A6J0PLB9"/>
<feature type="compositionally biased region" description="Basic and acidic residues" evidence="1">
    <location>
        <begin position="438"/>
        <end position="452"/>
    </location>
</feature>
<proteinExistence type="predicted"/>
<protein>
    <submittedName>
        <fullName evidence="5">Suppressor protein SRP40 isoform X1</fullName>
    </submittedName>
</protein>
<feature type="compositionally biased region" description="Basic and acidic residues" evidence="1">
    <location>
        <begin position="375"/>
        <end position="390"/>
    </location>
</feature>
<feature type="domain" description="Srp40 C-terminal" evidence="2">
    <location>
        <begin position="632"/>
        <end position="704"/>
    </location>
</feature>
<dbReference type="PANTHER" id="PTHR23216">
    <property type="entry name" value="NUCLEOLAR AND COILED-BODY PHOSPHOPROTEIN 1"/>
    <property type="match status" value="1"/>
</dbReference>
<dbReference type="PROSITE" id="PS50896">
    <property type="entry name" value="LISH"/>
    <property type="match status" value="1"/>
</dbReference>
<dbReference type="FunCoup" id="A0A6J0PLB9">
    <property type="interactions" value="606"/>
</dbReference>
<feature type="compositionally biased region" description="Polar residues" evidence="1">
    <location>
        <begin position="397"/>
        <end position="408"/>
    </location>
</feature>
<dbReference type="InterPro" id="IPR006594">
    <property type="entry name" value="LisH"/>
</dbReference>
<evidence type="ECO:0000259" key="2">
    <source>
        <dbReference type="Pfam" id="PF05022"/>
    </source>
</evidence>
<feature type="region of interest" description="Disordered" evidence="1">
    <location>
        <begin position="174"/>
        <end position="211"/>
    </location>
</feature>
<evidence type="ECO:0000259" key="3">
    <source>
        <dbReference type="Pfam" id="PF24951"/>
    </source>
</evidence>
<dbReference type="RefSeq" id="XP_019706932.1">
    <property type="nucleotide sequence ID" value="XM_019851373.2"/>
</dbReference>
<dbReference type="InterPro" id="IPR007718">
    <property type="entry name" value="Srp40_C"/>
</dbReference>
<dbReference type="Pfam" id="PF05022">
    <property type="entry name" value="SRP40_C"/>
    <property type="match status" value="1"/>
</dbReference>
<dbReference type="GO" id="GO:0005730">
    <property type="term" value="C:nucleolus"/>
    <property type="evidence" value="ECO:0007669"/>
    <property type="project" value="InterPro"/>
</dbReference>
<dbReference type="PANTHER" id="PTHR23216:SF1">
    <property type="entry name" value="NUCLEOLAR AND COILED-BODY PHOSPHOPROTEIN 1"/>
    <property type="match status" value="1"/>
</dbReference>
<dbReference type="Proteomes" id="UP000504607">
    <property type="component" value="Chromosome 6"/>
</dbReference>
<evidence type="ECO:0000313" key="5">
    <source>
        <dbReference type="RefSeq" id="XP_019706932.1"/>
    </source>
</evidence>
<feature type="region of interest" description="Disordered" evidence="1">
    <location>
        <begin position="32"/>
        <end position="58"/>
    </location>
</feature>
<sequence>MRDNPKRLNTSTPILFIPRQIMLECRTGVVAQEEGKERRKNTEAKKEKKKKKRSLETLEEGLSGSKTLDLDRASKGGGAPLKGKGWEILLRSIAAFLESNGFSKTLSTFRSEAQLEFLVQMDGWKSSVLNLEDLFSKCLEPSKGHAEAIIDWLKEQDSENVGISAEAQSKNIYNDVSEHIHKKKNKKSDDIDNRTNTEVSKSGLPNGSDGVLSTVEKITNKQVDELQVKSKKKTKRSASEDCSIENIEVSQEKTLKESMSVDNKMDLEKLKSIEGSHVETKDKKRKKKLASDSLGEHAEKSQLEVGHGTVENNVHENQLLKPQENEKEKRKKKHKVVSDSCNEKSEPSDYGKLQEVVRDKIEELKCLAKNSSESTAKHKDEKEKKAKEISDSLAENIEQSEPEASQNVIKKKSKDSKSTVYDNNTVSELLYSVTKHPSVKESLDDKDSEYKEKKKRKSKSTSESSISSDQVDGGTSREDLRKSDVKKENVPVSEDNVNKNEKKNSKKRKRLTSEEKEALADNDIAGKASKIKPAVTEDNKETGNLKKSNKSLTEYEHPVPAKKRKTEENNENTKPPCKQFDGNLSTCDSQKEVVGHQMANGNSEKKEMEGGNSSKAIKKEKDSAEPQTVNAFRRIKVDDVQFADKRLQDNSYWAKDGADNGYGAKAQEILGQVRGRDFRHEKTKKKRGTYKGGQIDLQSHSIKFNYSDEE</sequence>
<reference evidence="5" key="1">
    <citation type="submission" date="2025-08" db="UniProtKB">
        <authorList>
            <consortium name="RefSeq"/>
        </authorList>
    </citation>
    <scope>IDENTIFICATION</scope>
</reference>
<keyword evidence="4" id="KW-1185">Reference proteome</keyword>
<name>A0A6J0PLB9_ELAGV</name>
<dbReference type="InterPro" id="IPR039191">
    <property type="entry name" value="Nopp140-like"/>
</dbReference>